<dbReference type="KEGG" id="blq:L21SP5_03152"/>
<name>A0A0S2I3B0_9BACT</name>
<dbReference type="SUPFAM" id="SSF56784">
    <property type="entry name" value="HAD-like"/>
    <property type="match status" value="1"/>
</dbReference>
<dbReference type="GO" id="GO:0000287">
    <property type="term" value="F:magnesium ion binding"/>
    <property type="evidence" value="ECO:0007669"/>
    <property type="project" value="TreeGrafter"/>
</dbReference>
<dbReference type="Gene3D" id="3.30.1240.10">
    <property type="match status" value="1"/>
</dbReference>
<evidence type="ECO:0000313" key="2">
    <source>
        <dbReference type="Proteomes" id="UP000064893"/>
    </source>
</evidence>
<keyword evidence="2" id="KW-1185">Reference proteome</keyword>
<reference evidence="1 2" key="1">
    <citation type="submission" date="2015-11" db="EMBL/GenBank/DDBJ databases">
        <title>Description and complete genome sequence of a novel strain predominating in hypersaline microbial mats and representing a new family of the Bacteriodetes phylum.</title>
        <authorList>
            <person name="Spring S."/>
            <person name="Bunk B."/>
            <person name="Sproer C."/>
            <person name="Klenk H.-P."/>
        </authorList>
    </citation>
    <scope>NUCLEOTIDE SEQUENCE [LARGE SCALE GENOMIC DNA]</scope>
    <source>
        <strain evidence="1 2">L21-Spi-D4</strain>
    </source>
</reference>
<dbReference type="PANTHER" id="PTHR10000:SF8">
    <property type="entry name" value="HAD SUPERFAMILY HYDROLASE-LIKE, TYPE 3"/>
    <property type="match status" value="1"/>
</dbReference>
<dbReference type="PANTHER" id="PTHR10000">
    <property type="entry name" value="PHOSPHOSERINE PHOSPHATASE"/>
    <property type="match status" value="1"/>
</dbReference>
<evidence type="ECO:0000313" key="1">
    <source>
        <dbReference type="EMBL" id="ALO16767.1"/>
    </source>
</evidence>
<dbReference type="RefSeq" id="WP_057954118.1">
    <property type="nucleotide sequence ID" value="NZ_CP013118.1"/>
</dbReference>
<dbReference type="PROSITE" id="PS01228">
    <property type="entry name" value="COF_1"/>
    <property type="match status" value="1"/>
</dbReference>
<dbReference type="InterPro" id="IPR023214">
    <property type="entry name" value="HAD_sf"/>
</dbReference>
<gene>
    <name evidence="1" type="primary">yigL</name>
    <name evidence="1" type="ORF">L21SP5_03152</name>
</gene>
<proteinExistence type="predicted"/>
<dbReference type="AlphaFoldDB" id="A0A0S2I3B0"/>
<sequence>MGNNIGAVVTDLDGTLLTDDKRVGDADLEALYKLGDKGILRIAATGRNLRISEDVLPEDFPLDYLVFSTGCGIYDWKKKQIIHSDGLDWKQTQKVMKQFMAEEFDFTVHQPIPDNYRFYYHRQNPANHHFNEYVERYSSFAEPLEHHEFQIDNACQLLAIIETDTKKYNDLINQLEDVKLVRTTSPLNGKAMWIEVFPRHISKAWGLKYIEKTYGVPFDNMLGIGNDYNDIDFLQEVGHPRVVANAHPDLLKQFPIVASNQSCGVAEAIKTVVDY</sequence>
<dbReference type="EC" id="3.1.3.74" evidence="1"/>
<dbReference type="GO" id="GO:0005829">
    <property type="term" value="C:cytosol"/>
    <property type="evidence" value="ECO:0007669"/>
    <property type="project" value="TreeGrafter"/>
</dbReference>
<accession>A0A0S2I3B0</accession>
<dbReference type="Gene3D" id="3.40.50.1000">
    <property type="entry name" value="HAD superfamily/HAD-like"/>
    <property type="match status" value="1"/>
</dbReference>
<dbReference type="OrthoDB" id="9814970at2"/>
<dbReference type="Proteomes" id="UP000064893">
    <property type="component" value="Chromosome"/>
</dbReference>
<dbReference type="NCBIfam" id="TIGR01484">
    <property type="entry name" value="HAD-SF-IIB"/>
    <property type="match status" value="1"/>
</dbReference>
<keyword evidence="1" id="KW-0378">Hydrolase</keyword>
<dbReference type="STRING" id="1307839.L21SP5_03152"/>
<dbReference type="InterPro" id="IPR006379">
    <property type="entry name" value="HAD-SF_hydro_IIB"/>
</dbReference>
<organism evidence="1 2">
    <name type="scientific">Salinivirga cyanobacteriivorans</name>
    <dbReference type="NCBI Taxonomy" id="1307839"/>
    <lineage>
        <taxon>Bacteria</taxon>
        <taxon>Pseudomonadati</taxon>
        <taxon>Bacteroidota</taxon>
        <taxon>Bacteroidia</taxon>
        <taxon>Bacteroidales</taxon>
        <taxon>Salinivirgaceae</taxon>
        <taxon>Salinivirga</taxon>
    </lineage>
</organism>
<protein>
    <submittedName>
        <fullName evidence="1">Pyridoxal phosphate phosphatase YigL</fullName>
        <ecNumber evidence="1">3.1.3.74</ecNumber>
    </submittedName>
</protein>
<dbReference type="Pfam" id="PF08282">
    <property type="entry name" value="Hydrolase_3"/>
    <property type="match status" value="1"/>
</dbReference>
<dbReference type="InterPro" id="IPR036412">
    <property type="entry name" value="HAD-like_sf"/>
</dbReference>
<dbReference type="GO" id="GO:0033883">
    <property type="term" value="F:pyridoxal phosphatase activity"/>
    <property type="evidence" value="ECO:0007669"/>
    <property type="project" value="UniProtKB-EC"/>
</dbReference>
<dbReference type="EMBL" id="CP013118">
    <property type="protein sequence ID" value="ALO16767.1"/>
    <property type="molecule type" value="Genomic_DNA"/>
</dbReference>